<sequence length="268" mass="29409">MLKMCSIPPAPPLPQQSSPKATSANQSIFQSPTILSNPGLCEWASPEPSLREACLINNVCLHQTPYKFSYKHYEPILQVGPTCGLVALSMLLKKLISPDELLNLAKAEGYSNNGEMLSCKNMAQLARKALNSAEIENIRISVIEGGPNNKETLKALLNGSILMIAYDADRNHSPCLRQGHTAHWALVCGLIVVDDVEETMDSNVYVICRHGKSKHLCIWPIDLLHKSNENLLEFSPKKKDDGLTYVLPETGIGGADGLRAQFLMFDGL</sequence>
<dbReference type="Pfam" id="PF21646">
    <property type="entry name" value="ACTMAP-like_C"/>
    <property type="match status" value="1"/>
</dbReference>
<accession>A0A5E4PS20</accession>
<organism evidence="8 9">
    <name type="scientific">Leptidea sinapis</name>
    <dbReference type="NCBI Taxonomy" id="189913"/>
    <lineage>
        <taxon>Eukaryota</taxon>
        <taxon>Metazoa</taxon>
        <taxon>Ecdysozoa</taxon>
        <taxon>Arthropoda</taxon>
        <taxon>Hexapoda</taxon>
        <taxon>Insecta</taxon>
        <taxon>Pterygota</taxon>
        <taxon>Neoptera</taxon>
        <taxon>Endopterygota</taxon>
        <taxon>Lepidoptera</taxon>
        <taxon>Glossata</taxon>
        <taxon>Ditrysia</taxon>
        <taxon>Papilionoidea</taxon>
        <taxon>Pieridae</taxon>
        <taxon>Dismorphiinae</taxon>
        <taxon>Leptidea</taxon>
    </lineage>
</organism>
<evidence type="ECO:0000256" key="4">
    <source>
        <dbReference type="ARBA" id="ARBA00034725"/>
    </source>
</evidence>
<evidence type="ECO:0000256" key="2">
    <source>
        <dbReference type="ARBA" id="ARBA00022670"/>
    </source>
</evidence>
<evidence type="ECO:0000256" key="7">
    <source>
        <dbReference type="ARBA" id="ARBA00049041"/>
    </source>
</evidence>
<dbReference type="InterPro" id="IPR040043">
    <property type="entry name" value="ACTMAP"/>
</dbReference>
<keyword evidence="9" id="KW-1185">Reference proteome</keyword>
<evidence type="ECO:0000313" key="9">
    <source>
        <dbReference type="Proteomes" id="UP000324832"/>
    </source>
</evidence>
<keyword evidence="1" id="KW-0031">Aminopeptidase</keyword>
<protein>
    <recommendedName>
        <fullName evidence="5">Actin maturation protease</fullName>
    </recommendedName>
    <alternativeName>
        <fullName evidence="6">Actin aminopeptidase ACTMAP</fullName>
    </alternativeName>
</protein>
<dbReference type="Proteomes" id="UP000324832">
    <property type="component" value="Unassembled WGS sequence"/>
</dbReference>
<evidence type="ECO:0000256" key="5">
    <source>
        <dbReference type="ARBA" id="ARBA00034848"/>
    </source>
</evidence>
<name>A0A5E4PS20_9NEOP</name>
<proteinExistence type="inferred from homology"/>
<keyword evidence="2" id="KW-0645">Protease</keyword>
<keyword evidence="3" id="KW-0378">Hydrolase</keyword>
<gene>
    <name evidence="8" type="ORF">LSINAPIS_LOCUS1209</name>
</gene>
<dbReference type="GO" id="GO:0004177">
    <property type="term" value="F:aminopeptidase activity"/>
    <property type="evidence" value="ECO:0007669"/>
    <property type="project" value="UniProtKB-KW"/>
</dbReference>
<dbReference type="AlphaFoldDB" id="A0A5E4PS20"/>
<dbReference type="GO" id="GO:0006508">
    <property type="term" value="P:proteolysis"/>
    <property type="evidence" value="ECO:0007669"/>
    <property type="project" value="UniProtKB-KW"/>
</dbReference>
<evidence type="ECO:0000313" key="8">
    <source>
        <dbReference type="EMBL" id="VVC87666.1"/>
    </source>
</evidence>
<dbReference type="PANTHER" id="PTHR28631">
    <property type="entry name" value="UPF0692 PROTEIN C19ORF54"/>
    <property type="match status" value="1"/>
</dbReference>
<reference evidence="8 9" key="1">
    <citation type="submission" date="2017-07" db="EMBL/GenBank/DDBJ databases">
        <authorList>
            <person name="Talla V."/>
            <person name="Backstrom N."/>
        </authorList>
    </citation>
    <scope>NUCLEOTIDE SEQUENCE [LARGE SCALE GENOMIC DNA]</scope>
</reference>
<comment type="catalytic activity">
    <reaction evidence="7">
        <text>N-terminal N(alpha)-acetyl-L-cysteinyl-L-aspartyl-[protein] + H2O = N-terminal L-aspartyl-[protein] + N-acetyl-L-cysteine</text>
        <dbReference type="Rhea" id="RHEA:74579"/>
        <dbReference type="Rhea" id="RHEA-COMP:12669"/>
        <dbReference type="Rhea" id="RHEA-COMP:18395"/>
        <dbReference type="ChEBI" id="CHEBI:15377"/>
        <dbReference type="ChEBI" id="CHEBI:64720"/>
        <dbReference type="ChEBI" id="CHEBI:78236"/>
        <dbReference type="ChEBI" id="CHEBI:193599"/>
    </reaction>
    <physiologicalReaction direction="left-to-right" evidence="7">
        <dbReference type="Rhea" id="RHEA:74580"/>
    </physiologicalReaction>
</comment>
<evidence type="ECO:0000256" key="6">
    <source>
        <dbReference type="ARBA" id="ARBA00034908"/>
    </source>
</evidence>
<evidence type="ECO:0000256" key="3">
    <source>
        <dbReference type="ARBA" id="ARBA00022801"/>
    </source>
</evidence>
<comment type="similarity">
    <text evidence="4">Belongs to the ACTMAP family.</text>
</comment>
<evidence type="ECO:0000256" key="1">
    <source>
        <dbReference type="ARBA" id="ARBA00022438"/>
    </source>
</evidence>
<dbReference type="EMBL" id="FZQP02000160">
    <property type="protein sequence ID" value="VVC87666.1"/>
    <property type="molecule type" value="Genomic_DNA"/>
</dbReference>
<dbReference type="OrthoDB" id="198816at2759"/>
<dbReference type="PANTHER" id="PTHR28631:SF1">
    <property type="entry name" value="ACTIN MATURATION PROTEASE"/>
    <property type="match status" value="1"/>
</dbReference>